<proteinExistence type="inferred from homology"/>
<evidence type="ECO:0000256" key="1">
    <source>
        <dbReference type="ARBA" id="ARBA00000681"/>
    </source>
</evidence>
<dbReference type="SUPFAM" id="SSF51445">
    <property type="entry name" value="(Trans)glycosidases"/>
    <property type="match status" value="1"/>
</dbReference>
<evidence type="ECO:0000313" key="12">
    <source>
        <dbReference type="Proteomes" id="UP000680304"/>
    </source>
</evidence>
<evidence type="ECO:0000256" key="5">
    <source>
        <dbReference type="ARBA" id="ARBA00023277"/>
    </source>
</evidence>
<comment type="similarity">
    <text evidence="9">Belongs to the glycosyl hydrolase 10 (cellulase F) family.</text>
</comment>
<dbReference type="InterPro" id="IPR031158">
    <property type="entry name" value="GH10_AS"/>
</dbReference>
<keyword evidence="5 9" id="KW-0119">Carbohydrate metabolism</keyword>
<evidence type="ECO:0000256" key="3">
    <source>
        <dbReference type="ARBA" id="ARBA00022651"/>
    </source>
</evidence>
<dbReference type="RefSeq" id="WP_244863213.1">
    <property type="nucleotide sequence ID" value="NZ_BOVJ01000025.1"/>
</dbReference>
<keyword evidence="7 9" id="KW-0624">Polysaccharide degradation</keyword>
<dbReference type="SMART" id="SM00633">
    <property type="entry name" value="Glyco_10"/>
    <property type="match status" value="1"/>
</dbReference>
<evidence type="ECO:0000256" key="4">
    <source>
        <dbReference type="ARBA" id="ARBA00022801"/>
    </source>
</evidence>
<dbReference type="PANTHER" id="PTHR31490">
    <property type="entry name" value="GLYCOSYL HYDROLASE"/>
    <property type="match status" value="1"/>
</dbReference>
<dbReference type="Gene3D" id="3.20.20.80">
    <property type="entry name" value="Glycosidases"/>
    <property type="match status" value="1"/>
</dbReference>
<dbReference type="EMBL" id="BOVJ01000025">
    <property type="protein sequence ID" value="GIQ62308.1"/>
    <property type="molecule type" value="Genomic_DNA"/>
</dbReference>
<dbReference type="PRINTS" id="PR00134">
    <property type="entry name" value="GLHYDRLASE10"/>
</dbReference>
<keyword evidence="3" id="KW-0858">Xylan degradation</keyword>
<dbReference type="InterPro" id="IPR017853">
    <property type="entry name" value="GH"/>
</dbReference>
<evidence type="ECO:0000256" key="9">
    <source>
        <dbReference type="RuleBase" id="RU361174"/>
    </source>
</evidence>
<comment type="caution">
    <text evidence="11">The sequence shown here is derived from an EMBL/GenBank/DDBJ whole genome shotgun (WGS) entry which is preliminary data.</text>
</comment>
<evidence type="ECO:0000256" key="7">
    <source>
        <dbReference type="ARBA" id="ARBA00023326"/>
    </source>
</evidence>
<organism evidence="11 12">
    <name type="scientific">Paenibacillus cisolokensis</name>
    <dbReference type="NCBI Taxonomy" id="1658519"/>
    <lineage>
        <taxon>Bacteria</taxon>
        <taxon>Bacillati</taxon>
        <taxon>Bacillota</taxon>
        <taxon>Bacilli</taxon>
        <taxon>Bacillales</taxon>
        <taxon>Paenibacillaceae</taxon>
        <taxon>Paenibacillus</taxon>
    </lineage>
</organism>
<dbReference type="PANTHER" id="PTHR31490:SF90">
    <property type="entry name" value="ENDO-1,4-BETA-XYLANASE A"/>
    <property type="match status" value="1"/>
</dbReference>
<protein>
    <recommendedName>
        <fullName evidence="9">Beta-xylanase</fullName>
        <ecNumber evidence="9">3.2.1.8</ecNumber>
    </recommendedName>
</protein>
<feature type="domain" description="GH10" evidence="10">
    <location>
        <begin position="12"/>
        <end position="341"/>
    </location>
</feature>
<dbReference type="Proteomes" id="UP000680304">
    <property type="component" value="Unassembled WGS sequence"/>
</dbReference>
<evidence type="ECO:0000256" key="2">
    <source>
        <dbReference type="ARBA" id="ARBA00004851"/>
    </source>
</evidence>
<dbReference type="InterPro" id="IPR044846">
    <property type="entry name" value="GH10"/>
</dbReference>
<keyword evidence="4 9" id="KW-0378">Hydrolase</keyword>
<reference evidence="11 12" key="1">
    <citation type="submission" date="2021-04" db="EMBL/GenBank/DDBJ databases">
        <title>Draft genome sequence of Paenibacillus cisolokensis, LC2-13A.</title>
        <authorList>
            <person name="Uke A."/>
            <person name="Chhe C."/>
            <person name="Baramee S."/>
            <person name="Kosugi A."/>
        </authorList>
    </citation>
    <scope>NUCLEOTIDE SEQUENCE [LARGE SCALE GENOMIC DNA]</scope>
    <source>
        <strain evidence="11 12">LC2-13A</strain>
    </source>
</reference>
<evidence type="ECO:0000256" key="6">
    <source>
        <dbReference type="ARBA" id="ARBA00023295"/>
    </source>
</evidence>
<evidence type="ECO:0000259" key="10">
    <source>
        <dbReference type="PROSITE" id="PS51760"/>
    </source>
</evidence>
<sequence>MASSSFQAGATDMGIPKLRERYGDCFDIGAAVNMTTMETQRELLAAHFNSLTAENDMKFERIHPDEGTYDFEAADRIVAFADEHGMKVRGHTLVWHNQTPEWVFRAPGGGPADRKTLLARMKSHIDTVVGRYKGRIYCWDVVNEAVDDGAGAWLRRSPWREGIGEDYIARAFEYAHAADPSALLFYNDYNECHPEKRDKIIRLLRTLQAQGVPVHGVGLQGHWSLNEPEPDDIRAAIEGYAALGLQLQVTELDVSVFEFGDRRTDLSEPPAERMERQAERYERIFRLFREYKDVIAAVTFWGAADDYTWLDDFPVRGRKNWPLLFDERHRPKPAFWRVAEWGGLQP</sequence>
<accession>A0ABQ4N298</accession>
<evidence type="ECO:0000256" key="8">
    <source>
        <dbReference type="PROSITE-ProRule" id="PRU10061"/>
    </source>
</evidence>
<keyword evidence="6 9" id="KW-0326">Glycosidase</keyword>
<keyword evidence="12" id="KW-1185">Reference proteome</keyword>
<dbReference type="Pfam" id="PF00331">
    <property type="entry name" value="Glyco_hydro_10"/>
    <property type="match status" value="1"/>
</dbReference>
<dbReference type="InterPro" id="IPR001000">
    <property type="entry name" value="GH10_dom"/>
</dbReference>
<dbReference type="EC" id="3.2.1.8" evidence="9"/>
<name>A0ABQ4N298_9BACL</name>
<feature type="active site" description="Nucleophile" evidence="8">
    <location>
        <position position="251"/>
    </location>
</feature>
<comment type="catalytic activity">
    <reaction evidence="1 9">
        <text>Endohydrolysis of (1-&gt;4)-beta-D-xylosidic linkages in xylans.</text>
        <dbReference type="EC" id="3.2.1.8"/>
    </reaction>
</comment>
<gene>
    <name evidence="11" type="ORF">PACILC2_08760</name>
</gene>
<comment type="pathway">
    <text evidence="2">Glycan degradation; xylan degradation.</text>
</comment>
<evidence type="ECO:0000313" key="11">
    <source>
        <dbReference type="EMBL" id="GIQ62308.1"/>
    </source>
</evidence>
<dbReference type="PROSITE" id="PS51760">
    <property type="entry name" value="GH10_2"/>
    <property type="match status" value="1"/>
</dbReference>
<dbReference type="PROSITE" id="PS00591">
    <property type="entry name" value="GH10_1"/>
    <property type="match status" value="1"/>
</dbReference>